<comment type="caution">
    <text evidence="2">The sequence shown here is derived from an EMBL/GenBank/DDBJ whole genome shotgun (WGS) entry which is preliminary data.</text>
</comment>
<gene>
    <name evidence="2" type="ORF">ACFLLB_02810</name>
</gene>
<evidence type="ECO:0000313" key="2">
    <source>
        <dbReference type="EMBL" id="MFC6068496.1"/>
    </source>
</evidence>
<keyword evidence="3" id="KW-1185">Reference proteome</keyword>
<evidence type="ECO:0000313" key="3">
    <source>
        <dbReference type="Proteomes" id="UP001596115"/>
    </source>
</evidence>
<proteinExistence type="predicted"/>
<dbReference type="Proteomes" id="UP001596115">
    <property type="component" value="Unassembled WGS sequence"/>
</dbReference>
<evidence type="ECO:0000256" key="1">
    <source>
        <dbReference type="SAM" id="Coils"/>
    </source>
</evidence>
<dbReference type="RefSeq" id="WP_232054020.1">
    <property type="nucleotide sequence ID" value="NZ_JBFLAA010000007.1"/>
</dbReference>
<keyword evidence="1" id="KW-0175">Coiled coil</keyword>
<name>A0ABW1MXZ4_9GAMM</name>
<organism evidence="2 3">
    <name type="scientific">Stenotrophomonas geniculata</name>
    <dbReference type="NCBI Taxonomy" id="86188"/>
    <lineage>
        <taxon>Bacteria</taxon>
        <taxon>Pseudomonadati</taxon>
        <taxon>Pseudomonadota</taxon>
        <taxon>Gammaproteobacteria</taxon>
        <taxon>Lysobacterales</taxon>
        <taxon>Lysobacteraceae</taxon>
        <taxon>Stenotrophomonas</taxon>
    </lineage>
</organism>
<feature type="coiled-coil region" evidence="1">
    <location>
        <begin position="5"/>
        <end position="41"/>
    </location>
</feature>
<sequence length="155" mass="17025">MIDELDAAQQRVRELEIELALRQARDEASRLQKKLGRIASLATLDDVAVVPHEWALVDGRVAGHVLVVNDQVLSGAIERGDVWDATVEVALQAPWVNGETREPYHAAYVKVLKAAMHELCGAQAAQRANDLEARWALGDAMGVPVRPFARDKEVS</sequence>
<reference evidence="2 3" key="1">
    <citation type="submission" date="2024-09" db="EMBL/GenBank/DDBJ databases">
        <title>Whole genome analysis of Stenotrophomonas geniculata MK-1, and its biological control impact on peanut foliage fungus diseases.</title>
        <authorList>
            <person name="Ahsan T."/>
        </authorList>
    </citation>
    <scope>NUCLEOTIDE SEQUENCE [LARGE SCALE GENOMIC DNA]</scope>
    <source>
        <strain evidence="2 3">MK-1</strain>
    </source>
</reference>
<dbReference type="EMBL" id="JBHRFL010000002">
    <property type="protein sequence ID" value="MFC6068496.1"/>
    <property type="molecule type" value="Genomic_DNA"/>
</dbReference>
<accession>A0ABW1MXZ4</accession>
<protein>
    <submittedName>
        <fullName evidence="2">Uncharacterized protein</fullName>
    </submittedName>
</protein>